<keyword evidence="5" id="KW-1185">Reference proteome</keyword>
<evidence type="ECO:0000313" key="4">
    <source>
        <dbReference type="EMBL" id="SEK36138.1"/>
    </source>
</evidence>
<keyword evidence="1 4" id="KW-0808">Transferase</keyword>
<dbReference type="Pfam" id="PF00535">
    <property type="entry name" value="Glycos_transf_2"/>
    <property type="match status" value="1"/>
</dbReference>
<gene>
    <name evidence="4" type="ORF">SAMN05421740_101654</name>
</gene>
<dbReference type="EMBL" id="FNZR01000001">
    <property type="protein sequence ID" value="SEK36138.1"/>
    <property type="molecule type" value="Genomic_DNA"/>
</dbReference>
<dbReference type="Proteomes" id="UP000198916">
    <property type="component" value="Unassembled WGS sequence"/>
</dbReference>
<reference evidence="5" key="1">
    <citation type="submission" date="2016-10" db="EMBL/GenBank/DDBJ databases">
        <authorList>
            <person name="Varghese N."/>
            <person name="Submissions S."/>
        </authorList>
    </citation>
    <scope>NUCLEOTIDE SEQUENCE [LARGE SCALE GENOMIC DNA]</scope>
    <source>
        <strain evidence="5">Jip14</strain>
    </source>
</reference>
<dbReference type="RefSeq" id="WP_090602990.1">
    <property type="nucleotide sequence ID" value="NZ_FNZR01000001.1"/>
</dbReference>
<sequence>MNVSLIISVYKNTLFLKTILDALHFQTVLPDEVIISEDGDSVEMRDFLANYESRKLNLIHLTQQDEGWKKNRALNRAILAASHEYLIFIDGDCVLHKRFIQNHLKLASPNHILAGKRIKLGPQYSEKLRRTPLPSFQRGLMWQLSKLKKDGAKFVEEGLYIPLNKLTEAVIRYHGIRSIKGCNFSCFKAALLAINGFDEDYVRPAVGEDDDLVWRFEGLGYRIVSAKHFVVQYHLDHPESWTCQKENLAILQRKQASKQYRCLNGIKKLSH</sequence>
<protein>
    <submittedName>
        <fullName evidence="4">Glycosyltransferase, GT2 family</fullName>
    </submittedName>
</protein>
<dbReference type="InterPro" id="IPR029044">
    <property type="entry name" value="Nucleotide-diphossugar_trans"/>
</dbReference>
<dbReference type="SUPFAM" id="SSF53448">
    <property type="entry name" value="Nucleotide-diphospho-sugar transferases"/>
    <property type="match status" value="1"/>
</dbReference>
<dbReference type="InterPro" id="IPR027791">
    <property type="entry name" value="Galactosyl_T_C"/>
</dbReference>
<evidence type="ECO:0000259" key="3">
    <source>
        <dbReference type="Pfam" id="PF02709"/>
    </source>
</evidence>
<dbReference type="InterPro" id="IPR050834">
    <property type="entry name" value="Glycosyltransf_2"/>
</dbReference>
<dbReference type="Gene3D" id="3.90.550.10">
    <property type="entry name" value="Spore Coat Polysaccharide Biosynthesis Protein SpsA, Chain A"/>
    <property type="match status" value="1"/>
</dbReference>
<proteinExistence type="predicted"/>
<dbReference type="GO" id="GO:0016740">
    <property type="term" value="F:transferase activity"/>
    <property type="evidence" value="ECO:0007669"/>
    <property type="project" value="UniProtKB-KW"/>
</dbReference>
<dbReference type="AlphaFoldDB" id="A0A1H7GDD7"/>
<evidence type="ECO:0000259" key="2">
    <source>
        <dbReference type="Pfam" id="PF00535"/>
    </source>
</evidence>
<dbReference type="PANTHER" id="PTHR43685">
    <property type="entry name" value="GLYCOSYLTRANSFERASE"/>
    <property type="match status" value="1"/>
</dbReference>
<evidence type="ECO:0000256" key="1">
    <source>
        <dbReference type="ARBA" id="ARBA00022679"/>
    </source>
</evidence>
<feature type="domain" description="Galactosyltransferase C-terminal" evidence="3">
    <location>
        <begin position="176"/>
        <end position="231"/>
    </location>
</feature>
<dbReference type="OrthoDB" id="9801954at2"/>
<feature type="domain" description="Glycosyltransferase 2-like" evidence="2">
    <location>
        <begin position="4"/>
        <end position="119"/>
    </location>
</feature>
<dbReference type="STRING" id="332977.SAMN05421740_101654"/>
<dbReference type="InterPro" id="IPR001173">
    <property type="entry name" value="Glyco_trans_2-like"/>
</dbReference>
<organism evidence="4 5">
    <name type="scientific">Parapedobacter koreensis</name>
    <dbReference type="NCBI Taxonomy" id="332977"/>
    <lineage>
        <taxon>Bacteria</taxon>
        <taxon>Pseudomonadati</taxon>
        <taxon>Bacteroidota</taxon>
        <taxon>Sphingobacteriia</taxon>
        <taxon>Sphingobacteriales</taxon>
        <taxon>Sphingobacteriaceae</taxon>
        <taxon>Parapedobacter</taxon>
    </lineage>
</organism>
<dbReference type="Pfam" id="PF02709">
    <property type="entry name" value="Glyco_transf_7C"/>
    <property type="match status" value="1"/>
</dbReference>
<accession>A0A1H7GDD7</accession>
<dbReference type="PANTHER" id="PTHR43685:SF3">
    <property type="entry name" value="SLR2126 PROTEIN"/>
    <property type="match status" value="1"/>
</dbReference>
<evidence type="ECO:0000313" key="5">
    <source>
        <dbReference type="Proteomes" id="UP000198916"/>
    </source>
</evidence>
<name>A0A1H7GDD7_9SPHI</name>